<dbReference type="InterPro" id="IPR050889">
    <property type="entry name" value="Dendritic_Spine_Reg/Scaffold"/>
</dbReference>
<gene>
    <name evidence="4" type="ORF">ABOM_003000</name>
</gene>
<evidence type="ECO:0008006" key="6">
    <source>
        <dbReference type="Google" id="ProtNLM"/>
    </source>
</evidence>
<protein>
    <recommendedName>
        <fullName evidence="6">Ankyrin repeat-containing protein</fullName>
    </recommendedName>
</protein>
<dbReference type="GeneID" id="34446390"/>
<keyword evidence="5" id="KW-1185">Reference proteome</keyword>
<evidence type="ECO:0000313" key="4">
    <source>
        <dbReference type="EMBL" id="OGM48777.1"/>
    </source>
</evidence>
<dbReference type="PANTHER" id="PTHR24166">
    <property type="entry name" value="ROLLING PEBBLES, ISOFORM B"/>
    <property type="match status" value="1"/>
</dbReference>
<dbReference type="Proteomes" id="UP000179179">
    <property type="component" value="Unassembled WGS sequence"/>
</dbReference>
<comment type="caution">
    <text evidence="4">The sequence shown here is derived from an EMBL/GenBank/DDBJ whole genome shotgun (WGS) entry which is preliminary data.</text>
</comment>
<evidence type="ECO:0000256" key="3">
    <source>
        <dbReference type="PROSITE-ProRule" id="PRU00023"/>
    </source>
</evidence>
<evidence type="ECO:0000256" key="2">
    <source>
        <dbReference type="ARBA" id="ARBA00023043"/>
    </source>
</evidence>
<dbReference type="STRING" id="109264.A0A1F8AAN6"/>
<dbReference type="EMBL" id="LYCR01000013">
    <property type="protein sequence ID" value="OGM48777.1"/>
    <property type="molecule type" value="Genomic_DNA"/>
</dbReference>
<keyword evidence="1" id="KW-0677">Repeat</keyword>
<reference evidence="4 5" key="1">
    <citation type="journal article" date="2016" name="Genome Biol. Evol.">
        <title>Draft genome sequence of an aflatoxigenic Aspergillus species, A. bombycis.</title>
        <authorList>
            <person name="Moore G.G."/>
            <person name="Mack B.M."/>
            <person name="Beltz S.B."/>
            <person name="Gilbert M.K."/>
        </authorList>
    </citation>
    <scope>NUCLEOTIDE SEQUENCE [LARGE SCALE GENOMIC DNA]</scope>
    <source>
        <strain evidence="5">NRRL 26010</strain>
    </source>
</reference>
<sequence length="534" mass="59071">MAISTEHRSYTDLEEELESEHSFRRTVGDLCGLLLVIIDEKIYLLHQTAKEFLVRDELVALPSTEPSLSNTWKHCLYSKESNKVLAERCIWYLSLANEEIHRDPFFTYRAQYWPLYFRESCMYGMDTIAAQALYLCKAKSNQYKAWSRYSPAPDCVQDDLTICRWLPRSPTHCILSSLGFEALVILLLNGGGVDMNVKDPEYGRTPLSWTAGHGHDTIVKLLLDAGKIDPGSEDYSGKTPLAWAARGGHDDVVEFLLDSGEVGPDSKVKSQVLNISAGRSSPGPMIKVDETPLLLAAKIGHGTVVKLLLDTGKVDPNLKDDLGLTSLSHAAQNGHEKVVKILLDAENVDPESQDMLGRTPLLLAAMKGKESVVNLLIISGKVYPESRDYTGRAPLSLAAAHGYERVVKQLYDTGRVDPDSRNENCRTPFSYAAGADPNAQSTIHYLGTGMSSNKIPSIAVTYERERLSALQVLLEIKVVNVDSRDIFGRIPLSYAAAAKWRGRQLIEVLLKTGKVDVDSMDEEGRTPLSYAVES</sequence>
<accession>A0A1F8AAN6</accession>
<keyword evidence="2 3" id="KW-0040">ANK repeat</keyword>
<dbReference type="OrthoDB" id="20872at2759"/>
<dbReference type="InterPro" id="IPR036770">
    <property type="entry name" value="Ankyrin_rpt-contain_sf"/>
</dbReference>
<dbReference type="PROSITE" id="PS50297">
    <property type="entry name" value="ANK_REP_REGION"/>
    <property type="match status" value="4"/>
</dbReference>
<dbReference type="Gene3D" id="1.25.40.20">
    <property type="entry name" value="Ankyrin repeat-containing domain"/>
    <property type="match status" value="3"/>
</dbReference>
<feature type="repeat" description="ANK" evidence="3">
    <location>
        <begin position="288"/>
        <end position="312"/>
    </location>
</feature>
<dbReference type="PANTHER" id="PTHR24166:SF48">
    <property type="entry name" value="PROTEIN VAPYRIN"/>
    <property type="match status" value="1"/>
</dbReference>
<feature type="repeat" description="ANK" evidence="3">
    <location>
        <begin position="202"/>
        <end position="226"/>
    </location>
</feature>
<name>A0A1F8AAN6_9EURO</name>
<evidence type="ECO:0000256" key="1">
    <source>
        <dbReference type="ARBA" id="ARBA00022737"/>
    </source>
</evidence>
<dbReference type="SUPFAM" id="SSF48403">
    <property type="entry name" value="Ankyrin repeat"/>
    <property type="match status" value="1"/>
</dbReference>
<dbReference type="Pfam" id="PF12796">
    <property type="entry name" value="Ank_2"/>
    <property type="match status" value="3"/>
</dbReference>
<feature type="repeat" description="ANK" evidence="3">
    <location>
        <begin position="356"/>
        <end position="380"/>
    </location>
</feature>
<dbReference type="AlphaFoldDB" id="A0A1F8AAN6"/>
<proteinExistence type="predicted"/>
<dbReference type="PROSITE" id="PS50088">
    <property type="entry name" value="ANK_REPEAT"/>
    <property type="match status" value="4"/>
</dbReference>
<dbReference type="SMART" id="SM00248">
    <property type="entry name" value="ANK"/>
    <property type="match status" value="7"/>
</dbReference>
<organism evidence="4 5">
    <name type="scientific">Aspergillus bombycis</name>
    <dbReference type="NCBI Taxonomy" id="109264"/>
    <lineage>
        <taxon>Eukaryota</taxon>
        <taxon>Fungi</taxon>
        <taxon>Dikarya</taxon>
        <taxon>Ascomycota</taxon>
        <taxon>Pezizomycotina</taxon>
        <taxon>Eurotiomycetes</taxon>
        <taxon>Eurotiomycetidae</taxon>
        <taxon>Eurotiales</taxon>
        <taxon>Aspergillaceae</taxon>
        <taxon>Aspergillus</taxon>
    </lineage>
</organism>
<evidence type="ECO:0000313" key="5">
    <source>
        <dbReference type="Proteomes" id="UP000179179"/>
    </source>
</evidence>
<dbReference type="InterPro" id="IPR002110">
    <property type="entry name" value="Ankyrin_rpt"/>
</dbReference>
<dbReference type="RefSeq" id="XP_022392494.1">
    <property type="nucleotide sequence ID" value="XM_022530130.1"/>
</dbReference>
<feature type="repeat" description="ANK" evidence="3">
    <location>
        <begin position="236"/>
        <end position="260"/>
    </location>
</feature>